<dbReference type="InterPro" id="IPR002508">
    <property type="entry name" value="MurNAc-LAA_cat"/>
</dbReference>
<dbReference type="GO" id="GO:0008745">
    <property type="term" value="F:N-acetylmuramoyl-L-alanine amidase activity"/>
    <property type="evidence" value="ECO:0007669"/>
    <property type="project" value="InterPro"/>
</dbReference>
<dbReference type="PANTHER" id="PTHR30404:SF0">
    <property type="entry name" value="N-ACETYLMURAMOYL-L-ALANINE AMIDASE AMIC"/>
    <property type="match status" value="1"/>
</dbReference>
<dbReference type="Gene3D" id="3.40.630.40">
    <property type="entry name" value="Zn-dependent exopeptidases"/>
    <property type="match status" value="1"/>
</dbReference>
<feature type="domain" description="MurNAc-LAA" evidence="2">
    <location>
        <begin position="128"/>
        <end position="237"/>
    </location>
</feature>
<evidence type="ECO:0000259" key="2">
    <source>
        <dbReference type="SMART" id="SM00646"/>
    </source>
</evidence>
<sequence>MIACLRKKDKHRYLQKDVAGLKQYMLMIVLSIILCVPNSQVAAAANDDPLLPNADIILDVGHGGIDSGTMFGTIEEKDMNLAIAKKTYKYLQKRGYRVIINRTEDYALSDDNKWSYGGRHRKDLAQRSGLANTIKPRMMLSLHINWSKKSSTRGPLVIYQNQSDSILLASLLQESLNRVYGTEELPVLGKKYYVLKNTKCPSVIVELGFLSNRSDRKLLGESHHQTKLAKAITQAVDQYFSMTHPK</sequence>
<evidence type="ECO:0000313" key="3">
    <source>
        <dbReference type="EMBL" id="OCT14905.1"/>
    </source>
</evidence>
<dbReference type="AlphaFoldDB" id="A0A1C1A2X5"/>
<protein>
    <recommendedName>
        <fullName evidence="2">MurNAc-LAA domain-containing protein</fullName>
    </recommendedName>
</protein>
<dbReference type="STRING" id="512399.A8709_12280"/>
<dbReference type="SUPFAM" id="SSF53187">
    <property type="entry name" value="Zn-dependent exopeptidases"/>
    <property type="match status" value="1"/>
</dbReference>
<dbReference type="PANTHER" id="PTHR30404">
    <property type="entry name" value="N-ACETYLMURAMOYL-L-ALANINE AMIDASE"/>
    <property type="match status" value="1"/>
</dbReference>
<gene>
    <name evidence="3" type="ORF">A8709_12280</name>
</gene>
<evidence type="ECO:0000313" key="4">
    <source>
        <dbReference type="Proteomes" id="UP000093309"/>
    </source>
</evidence>
<organism evidence="3 4">
    <name type="scientific">Paenibacillus pectinilyticus</name>
    <dbReference type="NCBI Taxonomy" id="512399"/>
    <lineage>
        <taxon>Bacteria</taxon>
        <taxon>Bacillati</taxon>
        <taxon>Bacillota</taxon>
        <taxon>Bacilli</taxon>
        <taxon>Bacillales</taxon>
        <taxon>Paenibacillaceae</taxon>
        <taxon>Paenibacillus</taxon>
    </lineage>
</organism>
<dbReference type="InterPro" id="IPR050695">
    <property type="entry name" value="N-acetylmuramoyl_amidase_3"/>
</dbReference>
<dbReference type="EMBL" id="LYPC01000014">
    <property type="protein sequence ID" value="OCT14905.1"/>
    <property type="molecule type" value="Genomic_DNA"/>
</dbReference>
<evidence type="ECO:0000256" key="1">
    <source>
        <dbReference type="ARBA" id="ARBA00022801"/>
    </source>
</evidence>
<accession>A0A1C1A2X5</accession>
<comment type="caution">
    <text evidence="3">The sequence shown here is derived from an EMBL/GenBank/DDBJ whole genome shotgun (WGS) entry which is preliminary data.</text>
</comment>
<dbReference type="CDD" id="cd02696">
    <property type="entry name" value="MurNAc-LAA"/>
    <property type="match status" value="1"/>
</dbReference>
<dbReference type="OrthoDB" id="9772024at2"/>
<keyword evidence="4" id="KW-1185">Reference proteome</keyword>
<name>A0A1C1A2X5_9BACL</name>
<dbReference type="GO" id="GO:0030288">
    <property type="term" value="C:outer membrane-bounded periplasmic space"/>
    <property type="evidence" value="ECO:0007669"/>
    <property type="project" value="TreeGrafter"/>
</dbReference>
<reference evidence="4" key="1">
    <citation type="submission" date="2016-05" db="EMBL/GenBank/DDBJ databases">
        <title>Paenibacillus oryzae. sp. nov., isolated from the rice root.</title>
        <authorList>
            <person name="Zhang J."/>
            <person name="Zhang X."/>
        </authorList>
    </citation>
    <scope>NUCLEOTIDE SEQUENCE [LARGE SCALE GENOMIC DNA]</scope>
    <source>
        <strain evidence="4">KCTC13222</strain>
    </source>
</reference>
<dbReference type="SMART" id="SM00646">
    <property type="entry name" value="Ami_3"/>
    <property type="match status" value="1"/>
</dbReference>
<keyword evidence="1" id="KW-0378">Hydrolase</keyword>
<dbReference type="Pfam" id="PF01520">
    <property type="entry name" value="Amidase_3"/>
    <property type="match status" value="1"/>
</dbReference>
<dbReference type="GO" id="GO:0009253">
    <property type="term" value="P:peptidoglycan catabolic process"/>
    <property type="evidence" value="ECO:0007669"/>
    <property type="project" value="InterPro"/>
</dbReference>
<proteinExistence type="predicted"/>
<dbReference type="Proteomes" id="UP000093309">
    <property type="component" value="Unassembled WGS sequence"/>
</dbReference>